<dbReference type="InterPro" id="IPR023198">
    <property type="entry name" value="PGP-like_dom2"/>
</dbReference>
<dbReference type="GO" id="GO:0005829">
    <property type="term" value="C:cytosol"/>
    <property type="evidence" value="ECO:0007669"/>
    <property type="project" value="TreeGrafter"/>
</dbReference>
<sequence>MMNKLAVFDCDGTLVDSQHSICTAMIRAFEGESLTAPDRATILSVVGLSLPLAMARLLPEAGADYHEHLSESYKLAFQQLRRENAVSEPLYPGIAELIRELDADGWLLGVATGKSDRGLRLCLTHHGIHAHFVTLQTADRHPSKPHPSMLLTAMAEAGAVPETTVMIGDTSFDIDMALTAGTRALGVGWGYHPPQDLIAAGAHSVAMDSAELRGHIHAPGISR</sequence>
<dbReference type="InterPro" id="IPR023214">
    <property type="entry name" value="HAD_sf"/>
</dbReference>
<dbReference type="GO" id="GO:0008967">
    <property type="term" value="F:phosphoglycolate phosphatase activity"/>
    <property type="evidence" value="ECO:0007669"/>
    <property type="project" value="TreeGrafter"/>
</dbReference>
<dbReference type="eggNOG" id="COG0546">
    <property type="taxonomic scope" value="Bacteria"/>
</dbReference>
<accession>A0A081RC28</accession>
<dbReference type="GO" id="GO:0006281">
    <property type="term" value="P:DNA repair"/>
    <property type="evidence" value="ECO:0007669"/>
    <property type="project" value="TreeGrafter"/>
</dbReference>
<dbReference type="PANTHER" id="PTHR43434">
    <property type="entry name" value="PHOSPHOGLYCOLATE PHOSPHATASE"/>
    <property type="match status" value="1"/>
</dbReference>
<dbReference type="InterPro" id="IPR041492">
    <property type="entry name" value="HAD_2"/>
</dbReference>
<name>A0A081RC28_SPHCR</name>
<dbReference type="SUPFAM" id="SSF56784">
    <property type="entry name" value="HAD-like"/>
    <property type="match status" value="1"/>
</dbReference>
<protein>
    <submittedName>
        <fullName evidence="1">HAD-superfamily hydrolase, subfamily IA, variant 3</fullName>
    </submittedName>
</protein>
<dbReference type="Pfam" id="PF13419">
    <property type="entry name" value="HAD_2"/>
    <property type="match status" value="1"/>
</dbReference>
<dbReference type="AlphaFoldDB" id="A0A081RC28"/>
<dbReference type="NCBIfam" id="TIGR01509">
    <property type="entry name" value="HAD-SF-IA-v3"/>
    <property type="match status" value="1"/>
</dbReference>
<proteinExistence type="predicted"/>
<dbReference type="InterPro" id="IPR050155">
    <property type="entry name" value="HAD-like_hydrolase_sf"/>
</dbReference>
<dbReference type="InterPro" id="IPR036412">
    <property type="entry name" value="HAD-like_sf"/>
</dbReference>
<comment type="caution">
    <text evidence="1">The sequence shown here is derived from an EMBL/GenBank/DDBJ whole genome shotgun (WGS) entry which is preliminary data.</text>
</comment>
<dbReference type="PANTHER" id="PTHR43434:SF24">
    <property type="entry name" value="HYDROLASE-RELATED"/>
    <property type="match status" value="1"/>
</dbReference>
<dbReference type="PATRIC" id="fig|46429.4.peg.2898"/>
<keyword evidence="1" id="KW-0378">Hydrolase</keyword>
<reference evidence="1 2" key="1">
    <citation type="submission" date="2014-02" db="EMBL/GenBank/DDBJ databases">
        <title>Whole genome sequence of Sphingobium chlorophenolicum NBRC 16172.</title>
        <authorList>
            <person name="Gan H.M."/>
            <person name="Gan H.Y."/>
            <person name="Chew T.H."/>
            <person name="Savka M.A."/>
        </authorList>
    </citation>
    <scope>NUCLEOTIDE SEQUENCE [LARGE SCALE GENOMIC DNA]</scope>
    <source>
        <strain evidence="1 2">NBRC 16172</strain>
    </source>
</reference>
<dbReference type="Gene3D" id="1.10.150.240">
    <property type="entry name" value="Putative phosphatase, domain 2"/>
    <property type="match status" value="1"/>
</dbReference>
<evidence type="ECO:0000313" key="1">
    <source>
        <dbReference type="EMBL" id="KEQ52751.1"/>
    </source>
</evidence>
<dbReference type="NCBIfam" id="TIGR01549">
    <property type="entry name" value="HAD-SF-IA-v1"/>
    <property type="match status" value="1"/>
</dbReference>
<dbReference type="EMBL" id="JFHR01000035">
    <property type="protein sequence ID" value="KEQ52751.1"/>
    <property type="molecule type" value="Genomic_DNA"/>
</dbReference>
<organism evidence="1 2">
    <name type="scientific">Sphingobium chlorophenolicum</name>
    <dbReference type="NCBI Taxonomy" id="46429"/>
    <lineage>
        <taxon>Bacteria</taxon>
        <taxon>Pseudomonadati</taxon>
        <taxon>Pseudomonadota</taxon>
        <taxon>Alphaproteobacteria</taxon>
        <taxon>Sphingomonadales</taxon>
        <taxon>Sphingomonadaceae</taxon>
        <taxon>Sphingobium</taxon>
    </lineage>
</organism>
<gene>
    <name evidence="1" type="ORF">BV95_02924</name>
</gene>
<evidence type="ECO:0000313" key="2">
    <source>
        <dbReference type="Proteomes" id="UP000028411"/>
    </source>
</evidence>
<dbReference type="SFLD" id="SFLDG01129">
    <property type="entry name" value="C1.5:_HAD__Beta-PGM__Phosphata"/>
    <property type="match status" value="1"/>
</dbReference>
<dbReference type="InterPro" id="IPR006439">
    <property type="entry name" value="HAD-SF_hydro_IA"/>
</dbReference>
<dbReference type="Gene3D" id="3.40.50.1000">
    <property type="entry name" value="HAD superfamily/HAD-like"/>
    <property type="match status" value="1"/>
</dbReference>
<dbReference type="SFLD" id="SFLDS00003">
    <property type="entry name" value="Haloacid_Dehalogenase"/>
    <property type="match status" value="1"/>
</dbReference>
<dbReference type="RefSeq" id="WP_037453262.1">
    <property type="nucleotide sequence ID" value="NZ_JFHR01000035.1"/>
</dbReference>
<dbReference type="Proteomes" id="UP000028411">
    <property type="component" value="Unassembled WGS sequence"/>
</dbReference>
<dbReference type="OrthoDB" id="9793014at2"/>